<comment type="caution">
    <text evidence="1">The sequence shown here is derived from an EMBL/GenBank/DDBJ whole genome shotgun (WGS) entry which is preliminary data.</text>
</comment>
<protein>
    <recommendedName>
        <fullName evidence="3">Crp/Fnr family transcriptional regulator</fullName>
    </recommendedName>
</protein>
<organism evidence="1 2">
    <name type="scientific">Pedobacter agri</name>
    <dbReference type="NCBI Taxonomy" id="454586"/>
    <lineage>
        <taxon>Bacteria</taxon>
        <taxon>Pseudomonadati</taxon>
        <taxon>Bacteroidota</taxon>
        <taxon>Sphingobacteriia</taxon>
        <taxon>Sphingobacteriales</taxon>
        <taxon>Sphingobacteriaceae</taxon>
        <taxon>Pedobacter</taxon>
    </lineage>
</organism>
<evidence type="ECO:0000313" key="1">
    <source>
        <dbReference type="EMBL" id="MCX3263696.1"/>
    </source>
</evidence>
<evidence type="ECO:0000313" key="2">
    <source>
        <dbReference type="Proteomes" id="UP001142592"/>
    </source>
</evidence>
<reference evidence="1" key="1">
    <citation type="submission" date="2022-11" db="EMBL/GenBank/DDBJ databases">
        <authorList>
            <person name="Graham C."/>
            <person name="Newman J.D."/>
        </authorList>
    </citation>
    <scope>NUCLEOTIDE SEQUENCE</scope>
    <source>
        <strain evidence="1">DSM 19486</strain>
    </source>
</reference>
<dbReference type="InterPro" id="IPR014710">
    <property type="entry name" value="RmlC-like_jellyroll"/>
</dbReference>
<proteinExistence type="predicted"/>
<sequence>MSFEIFKDYLTSHVPLEENLLAELQLRTKEFTVSRGNFLLLPGEVNRYTYFIVSGFFRSFTHKEGFDRTLGFFGLGELCCLTTSYLKQQKSKEGILCEQEGTIYRVSYYDWRALEDISPEFLRLTKKILTDELLKLINYNELIRTSSTTEQYLSLKNHHPNISMLVSQKSIASYLGISESTMSGIIKSLLFSSKK</sequence>
<gene>
    <name evidence="1" type="ORF">OQZ29_03010</name>
</gene>
<dbReference type="Gene3D" id="2.60.120.10">
    <property type="entry name" value="Jelly Rolls"/>
    <property type="match status" value="1"/>
</dbReference>
<dbReference type="RefSeq" id="WP_010602076.1">
    <property type="nucleotide sequence ID" value="NZ_JAPJUH010000001.1"/>
</dbReference>
<evidence type="ECO:0008006" key="3">
    <source>
        <dbReference type="Google" id="ProtNLM"/>
    </source>
</evidence>
<dbReference type="EMBL" id="JAPJUH010000001">
    <property type="protein sequence ID" value="MCX3263696.1"/>
    <property type="molecule type" value="Genomic_DNA"/>
</dbReference>
<dbReference type="SUPFAM" id="SSF51206">
    <property type="entry name" value="cAMP-binding domain-like"/>
    <property type="match status" value="1"/>
</dbReference>
<accession>A0A9X3I7F8</accession>
<keyword evidence="2" id="KW-1185">Reference proteome</keyword>
<name>A0A9X3I7F8_9SPHI</name>
<dbReference type="InterPro" id="IPR018490">
    <property type="entry name" value="cNMP-bd_dom_sf"/>
</dbReference>
<dbReference type="Proteomes" id="UP001142592">
    <property type="component" value="Unassembled WGS sequence"/>
</dbReference>
<dbReference type="AlphaFoldDB" id="A0A9X3I7F8"/>